<keyword evidence="3" id="KW-1185">Reference proteome</keyword>
<dbReference type="EMBL" id="JBHSQQ010000007">
    <property type="protein sequence ID" value="MFC5940442.1"/>
    <property type="molecule type" value="Genomic_DNA"/>
</dbReference>
<dbReference type="InterPro" id="IPR036237">
    <property type="entry name" value="Xyl_isomerase-like_sf"/>
</dbReference>
<gene>
    <name evidence="2" type="ORF">ACFPZ4_02985</name>
</gene>
<proteinExistence type="predicted"/>
<evidence type="ECO:0000259" key="1">
    <source>
        <dbReference type="Pfam" id="PF01261"/>
    </source>
</evidence>
<sequence>MRIGIDGRKIPGSVGRGPVDNVRYAHELGMDGIFFRTVLDMTPTLDAGVLRDVRDCADELGLYLEAGLGKVNPYAMAEAPELRAAGDGDTLLGFTRMIAACARVGITELWAGTANYKPYGGRYAYDRFRTDVDWSDQLAATAKFLGRLAPIARDHGVHVNLETHEEITSFEVVRLVEAAGPDAFGIVFDTSNLLQRGEHPLRTAQRVAPYVRQTHIKDAALSLTPDGVLYQERTVGLGVVDLRAILPILHAANPDLTITIENAQPWDEVAVTYPTFTTEQIPLRGRTLVEVFDPAWQAGHPDMSVAELGDYLQLARRSDALIAAGTLPTFDECAPDTFGLDEAVQAVRASADVLRTIVAEAGLAG</sequence>
<name>A0ABW1HJR4_9ACTN</name>
<evidence type="ECO:0000313" key="3">
    <source>
        <dbReference type="Proteomes" id="UP001596207"/>
    </source>
</evidence>
<dbReference type="GO" id="GO:0016853">
    <property type="term" value="F:isomerase activity"/>
    <property type="evidence" value="ECO:0007669"/>
    <property type="project" value="UniProtKB-KW"/>
</dbReference>
<dbReference type="Proteomes" id="UP001596207">
    <property type="component" value="Unassembled WGS sequence"/>
</dbReference>
<dbReference type="InterPro" id="IPR050312">
    <property type="entry name" value="IolE/XylAMocC-like"/>
</dbReference>
<dbReference type="RefSeq" id="WP_353900247.1">
    <property type="nucleotide sequence ID" value="NZ_CP158970.1"/>
</dbReference>
<keyword evidence="2" id="KW-0413">Isomerase</keyword>
<dbReference type="Pfam" id="PF01261">
    <property type="entry name" value="AP_endonuc_2"/>
    <property type="match status" value="1"/>
</dbReference>
<protein>
    <submittedName>
        <fullName evidence="2">Sugar phosphate isomerase/epimerase family protein</fullName>
    </submittedName>
</protein>
<dbReference type="SUPFAM" id="SSF51658">
    <property type="entry name" value="Xylose isomerase-like"/>
    <property type="match status" value="1"/>
</dbReference>
<comment type="caution">
    <text evidence="2">The sequence shown here is derived from an EMBL/GenBank/DDBJ whole genome shotgun (WGS) entry which is preliminary data.</text>
</comment>
<feature type="domain" description="Xylose isomerase-like TIM barrel" evidence="1">
    <location>
        <begin position="22"/>
        <end position="261"/>
    </location>
</feature>
<dbReference type="PANTHER" id="PTHR12110">
    <property type="entry name" value="HYDROXYPYRUVATE ISOMERASE"/>
    <property type="match status" value="1"/>
</dbReference>
<organism evidence="2 3">
    <name type="scientific">Micromonospora harpali</name>
    <dbReference type="NCBI Taxonomy" id="1490225"/>
    <lineage>
        <taxon>Bacteria</taxon>
        <taxon>Bacillati</taxon>
        <taxon>Actinomycetota</taxon>
        <taxon>Actinomycetes</taxon>
        <taxon>Micromonosporales</taxon>
        <taxon>Micromonosporaceae</taxon>
        <taxon>Micromonospora</taxon>
    </lineage>
</organism>
<dbReference type="Gene3D" id="3.20.20.150">
    <property type="entry name" value="Divalent-metal-dependent TIM barrel enzymes"/>
    <property type="match status" value="1"/>
</dbReference>
<dbReference type="PANTHER" id="PTHR12110:SF53">
    <property type="entry name" value="BLR5974 PROTEIN"/>
    <property type="match status" value="1"/>
</dbReference>
<reference evidence="3" key="1">
    <citation type="journal article" date="2019" name="Int. J. Syst. Evol. Microbiol.">
        <title>The Global Catalogue of Microorganisms (GCM) 10K type strain sequencing project: providing services to taxonomists for standard genome sequencing and annotation.</title>
        <authorList>
            <consortium name="The Broad Institute Genomics Platform"/>
            <consortium name="The Broad Institute Genome Sequencing Center for Infectious Disease"/>
            <person name="Wu L."/>
            <person name="Ma J."/>
        </authorList>
    </citation>
    <scope>NUCLEOTIDE SEQUENCE [LARGE SCALE GENOMIC DNA]</scope>
    <source>
        <strain evidence="3">CGMCC 4.7173</strain>
    </source>
</reference>
<dbReference type="InterPro" id="IPR013022">
    <property type="entry name" value="Xyl_isomerase-like_TIM-brl"/>
</dbReference>
<accession>A0ABW1HJR4</accession>
<evidence type="ECO:0000313" key="2">
    <source>
        <dbReference type="EMBL" id="MFC5940442.1"/>
    </source>
</evidence>